<evidence type="ECO:0000256" key="3">
    <source>
        <dbReference type="ARBA" id="ARBA00023125"/>
    </source>
</evidence>
<comment type="caution">
    <text evidence="5">The sequence shown here is derived from an EMBL/GenBank/DDBJ whole genome shotgun (WGS) entry which is preliminary data.</text>
</comment>
<dbReference type="Pfam" id="PF03965">
    <property type="entry name" value="Penicillinase_R"/>
    <property type="match status" value="1"/>
</dbReference>
<evidence type="ECO:0000256" key="1">
    <source>
        <dbReference type="ARBA" id="ARBA00011046"/>
    </source>
</evidence>
<dbReference type="Gene3D" id="1.10.10.10">
    <property type="entry name" value="Winged helix-like DNA-binding domain superfamily/Winged helix DNA-binding domain"/>
    <property type="match status" value="1"/>
</dbReference>
<evidence type="ECO:0008006" key="7">
    <source>
        <dbReference type="Google" id="ProtNLM"/>
    </source>
</evidence>
<evidence type="ECO:0000313" key="5">
    <source>
        <dbReference type="EMBL" id="KPV54048.1"/>
    </source>
</evidence>
<gene>
    <name evidence="5" type="ORF">SE17_06085</name>
</gene>
<proteinExistence type="inferred from homology"/>
<dbReference type="SUPFAM" id="SSF46785">
    <property type="entry name" value="Winged helix' DNA-binding domain"/>
    <property type="match status" value="1"/>
</dbReference>
<evidence type="ECO:0000313" key="6">
    <source>
        <dbReference type="Proteomes" id="UP000050509"/>
    </source>
</evidence>
<protein>
    <recommendedName>
        <fullName evidence="7">CopY family transcriptional regulator</fullName>
    </recommendedName>
</protein>
<evidence type="ECO:0000256" key="2">
    <source>
        <dbReference type="ARBA" id="ARBA00023015"/>
    </source>
</evidence>
<reference evidence="5 6" key="1">
    <citation type="submission" date="2015-09" db="EMBL/GenBank/DDBJ databases">
        <title>Draft genome sequence of Kouleothrix aurantiaca JCM 19913.</title>
        <authorList>
            <person name="Hemp J."/>
        </authorList>
    </citation>
    <scope>NUCLEOTIDE SEQUENCE [LARGE SCALE GENOMIC DNA]</scope>
    <source>
        <strain evidence="5 6">COM-B</strain>
    </source>
</reference>
<evidence type="ECO:0000256" key="4">
    <source>
        <dbReference type="ARBA" id="ARBA00023163"/>
    </source>
</evidence>
<dbReference type="InterPro" id="IPR005650">
    <property type="entry name" value="BlaI_family"/>
</dbReference>
<dbReference type="PIRSF" id="PIRSF019455">
    <property type="entry name" value="CopR_AtkY"/>
    <property type="match status" value="1"/>
</dbReference>
<name>A0A0P9FBJ2_9CHLR</name>
<keyword evidence="3" id="KW-0238">DNA-binding</keyword>
<accession>A0A0P9FBJ2</accession>
<comment type="similarity">
    <text evidence="1">Belongs to the BlaI transcriptional regulatory family.</text>
</comment>
<dbReference type="Proteomes" id="UP000050509">
    <property type="component" value="Unassembled WGS sequence"/>
</dbReference>
<keyword evidence="2" id="KW-0805">Transcription regulation</keyword>
<keyword evidence="6" id="KW-1185">Reference proteome</keyword>
<sequence>MKRAIVSVFKPHGEGLRQLFGSLEADIMALIWERKEASARDIFEGLRDQGQRLSYGATKTVLDRLVKKQVLVRTLDGNQYFYQARLNREEFTNSAIREILDGLFSGFGTPVYAQFLDQMQEADPDQLDALTQMITEAEKKKPKAE</sequence>
<dbReference type="EMBL" id="LJCR01000124">
    <property type="protein sequence ID" value="KPV54048.1"/>
    <property type="molecule type" value="Genomic_DNA"/>
</dbReference>
<organism evidence="5 6">
    <name type="scientific">Kouleothrix aurantiaca</name>
    <dbReference type="NCBI Taxonomy" id="186479"/>
    <lineage>
        <taxon>Bacteria</taxon>
        <taxon>Bacillati</taxon>
        <taxon>Chloroflexota</taxon>
        <taxon>Chloroflexia</taxon>
        <taxon>Chloroflexales</taxon>
        <taxon>Roseiflexineae</taxon>
        <taxon>Roseiflexaceae</taxon>
        <taxon>Kouleothrix</taxon>
    </lineage>
</organism>
<dbReference type="InterPro" id="IPR036388">
    <property type="entry name" value="WH-like_DNA-bd_sf"/>
</dbReference>
<dbReference type="GO" id="GO:0045892">
    <property type="term" value="P:negative regulation of DNA-templated transcription"/>
    <property type="evidence" value="ECO:0007669"/>
    <property type="project" value="InterPro"/>
</dbReference>
<dbReference type="AlphaFoldDB" id="A0A0P9FBJ2"/>
<dbReference type="InterPro" id="IPR036390">
    <property type="entry name" value="WH_DNA-bd_sf"/>
</dbReference>
<dbReference type="GO" id="GO:0003677">
    <property type="term" value="F:DNA binding"/>
    <property type="evidence" value="ECO:0007669"/>
    <property type="project" value="UniProtKB-KW"/>
</dbReference>
<keyword evidence="4" id="KW-0804">Transcription</keyword>